<dbReference type="InterPro" id="IPR034466">
    <property type="entry name" value="Methyltransferase_Class_B"/>
</dbReference>
<comment type="caution">
    <text evidence="10">The sequence shown here is derived from an EMBL/GenBank/DDBJ whole genome shotgun (WGS) entry which is preliminary data.</text>
</comment>
<dbReference type="InterPro" id="IPR023404">
    <property type="entry name" value="rSAM_horseshoe"/>
</dbReference>
<dbReference type="PANTHER" id="PTHR43409">
    <property type="entry name" value="ANAEROBIC MAGNESIUM-PROTOPORPHYRIN IX MONOMETHYL ESTER CYCLASE-RELATED"/>
    <property type="match status" value="1"/>
</dbReference>
<dbReference type="EMBL" id="QOQW01000040">
    <property type="protein sequence ID" value="RCK75285.1"/>
    <property type="molecule type" value="Genomic_DNA"/>
</dbReference>
<dbReference type="PANTHER" id="PTHR43409:SF7">
    <property type="entry name" value="BLL1977 PROTEIN"/>
    <property type="match status" value="1"/>
</dbReference>
<evidence type="ECO:0000259" key="8">
    <source>
        <dbReference type="PROSITE" id="PS51332"/>
    </source>
</evidence>
<dbReference type="Pfam" id="PF13282">
    <property type="entry name" value="DUF4070"/>
    <property type="match status" value="1"/>
</dbReference>
<keyword evidence="7" id="KW-0411">Iron-sulfur</keyword>
<dbReference type="Gene3D" id="3.40.50.280">
    <property type="entry name" value="Cobalamin-binding domain"/>
    <property type="match status" value="1"/>
</dbReference>
<dbReference type="Proteomes" id="UP000252355">
    <property type="component" value="Unassembled WGS sequence"/>
</dbReference>
<dbReference type="InterPro" id="IPR058240">
    <property type="entry name" value="rSAM_sf"/>
</dbReference>
<dbReference type="InterPro" id="IPR006638">
    <property type="entry name" value="Elp3/MiaA/NifB-like_rSAM"/>
</dbReference>
<dbReference type="PROSITE" id="PS51918">
    <property type="entry name" value="RADICAL_SAM"/>
    <property type="match status" value="1"/>
</dbReference>
<evidence type="ECO:0000313" key="11">
    <source>
        <dbReference type="Proteomes" id="UP000252355"/>
    </source>
</evidence>
<evidence type="ECO:0000256" key="1">
    <source>
        <dbReference type="ARBA" id="ARBA00001966"/>
    </source>
</evidence>
<dbReference type="SUPFAM" id="SSF102114">
    <property type="entry name" value="Radical SAM enzymes"/>
    <property type="match status" value="1"/>
</dbReference>
<dbReference type="PROSITE" id="PS51332">
    <property type="entry name" value="B12_BINDING"/>
    <property type="match status" value="1"/>
</dbReference>
<proteinExistence type="predicted"/>
<evidence type="ECO:0000256" key="7">
    <source>
        <dbReference type="ARBA" id="ARBA00023014"/>
    </source>
</evidence>
<reference evidence="10 11" key="1">
    <citation type="submission" date="2018-05" db="EMBL/GenBank/DDBJ databases">
        <title>A metagenomic window into the 2 km-deep terrestrial subsurface aquifer revealed taxonomically and functionally diverse microbial community comprising novel uncultured bacterial lineages.</title>
        <authorList>
            <person name="Kadnikov V.V."/>
            <person name="Mardanov A.V."/>
            <person name="Beletsky A.V."/>
            <person name="Banks D."/>
            <person name="Pimenov N.V."/>
            <person name="Frank Y.A."/>
            <person name="Karnachuk O.V."/>
            <person name="Ravin N.V."/>
        </authorList>
    </citation>
    <scope>NUCLEOTIDE SEQUENCE [LARGE SCALE GENOMIC DNA]</scope>
    <source>
        <strain evidence="10">BY5</strain>
    </source>
</reference>
<dbReference type="GO" id="GO:0051539">
    <property type="term" value="F:4 iron, 4 sulfur cluster binding"/>
    <property type="evidence" value="ECO:0007669"/>
    <property type="project" value="UniProtKB-KW"/>
</dbReference>
<dbReference type="GO" id="GO:0005829">
    <property type="term" value="C:cytosol"/>
    <property type="evidence" value="ECO:0007669"/>
    <property type="project" value="TreeGrafter"/>
</dbReference>
<dbReference type="GO" id="GO:0046872">
    <property type="term" value="F:metal ion binding"/>
    <property type="evidence" value="ECO:0007669"/>
    <property type="project" value="UniProtKB-KW"/>
</dbReference>
<evidence type="ECO:0000256" key="3">
    <source>
        <dbReference type="ARBA" id="ARBA00022679"/>
    </source>
</evidence>
<dbReference type="AlphaFoldDB" id="A0A367ZAX8"/>
<dbReference type="InterPro" id="IPR025274">
    <property type="entry name" value="DUF4070"/>
</dbReference>
<evidence type="ECO:0000256" key="4">
    <source>
        <dbReference type="ARBA" id="ARBA00022691"/>
    </source>
</evidence>
<dbReference type="SFLD" id="SFLDS00029">
    <property type="entry name" value="Radical_SAM"/>
    <property type="match status" value="1"/>
</dbReference>
<dbReference type="Gene3D" id="3.80.30.20">
    <property type="entry name" value="tm_1862 like domain"/>
    <property type="match status" value="1"/>
</dbReference>
<dbReference type="InterPro" id="IPR007197">
    <property type="entry name" value="rSAM"/>
</dbReference>
<evidence type="ECO:0000256" key="6">
    <source>
        <dbReference type="ARBA" id="ARBA00023004"/>
    </source>
</evidence>
<dbReference type="InterPro" id="IPR051198">
    <property type="entry name" value="BchE-like"/>
</dbReference>
<dbReference type="CDD" id="cd01335">
    <property type="entry name" value="Radical_SAM"/>
    <property type="match status" value="1"/>
</dbReference>
<keyword evidence="4" id="KW-0949">S-adenosyl-L-methionine</keyword>
<protein>
    <submittedName>
        <fullName evidence="10">BchE/P-methylase family protein</fullName>
    </submittedName>
</protein>
<evidence type="ECO:0000259" key="9">
    <source>
        <dbReference type="PROSITE" id="PS51918"/>
    </source>
</evidence>
<sequence>MPRKLNIALISPRTGLYRFGTGVFPLTLRYSPLNMVTLAALVPPELRGSITIYDESVEKVDPTTIHADLVGLTGITGVSMRAYAYAEYFRRRGITTVMGGPHATLMPEEAARHVDAVVIGHAYATWPRVLQDYLDGRLQKFYHPPASIDWSLIPRPHREAFYGKRFVTTNATQAVFGCPHQCEFCVTPVVCKGKYERRPIPDVVNDLASMPGRYVTFLDPSPVENVEYSIALYKAIAPLKKRWGGLATTRIVDRPDLLDAMEESGCFGLLIGFESLTDCGNSTIGKGFNDIRKYRKLMQELHARNISVMGCFVHGLDSDGPDCFKYTLDFIHEAHVDLPRFTVCTPFPGTPFFRRLKREGRILTENWTLYDAQHVVFRPKNMTVEELQEGHIRCWETAYRLNSIVSRLNGSRTFLEYTILANLGYRLYCHGHRKFPPARMARDWRLPVTTPEDIARIEARPSPGAE</sequence>
<dbReference type="GO" id="GO:0032259">
    <property type="term" value="P:methylation"/>
    <property type="evidence" value="ECO:0007669"/>
    <property type="project" value="UniProtKB-KW"/>
</dbReference>
<dbReference type="GO" id="GO:0031419">
    <property type="term" value="F:cobalamin binding"/>
    <property type="evidence" value="ECO:0007669"/>
    <property type="project" value="InterPro"/>
</dbReference>
<keyword evidence="3" id="KW-0808">Transferase</keyword>
<organism evidence="10 11">
    <name type="scientific">Candidatus Ozemobacter sibiricus</name>
    <dbReference type="NCBI Taxonomy" id="2268124"/>
    <lineage>
        <taxon>Bacteria</taxon>
        <taxon>Candidatus Ozemobacteria</taxon>
        <taxon>Candidatus Ozemobacterales</taxon>
        <taxon>Candidatus Ozemobacteraceae</taxon>
        <taxon>Candidatus Ozemobacter</taxon>
    </lineage>
</organism>
<feature type="domain" description="B12-binding" evidence="8">
    <location>
        <begin position="2"/>
        <end position="140"/>
    </location>
</feature>
<name>A0A367ZAX8_9BACT</name>
<feature type="domain" description="Radical SAM core" evidence="9">
    <location>
        <begin position="162"/>
        <end position="380"/>
    </location>
</feature>
<evidence type="ECO:0000256" key="5">
    <source>
        <dbReference type="ARBA" id="ARBA00022723"/>
    </source>
</evidence>
<keyword evidence="6" id="KW-0408">Iron</keyword>
<dbReference type="InterPro" id="IPR006158">
    <property type="entry name" value="Cobalamin-bd"/>
</dbReference>
<accession>A0A367ZAX8</accession>
<dbReference type="GO" id="GO:0008168">
    <property type="term" value="F:methyltransferase activity"/>
    <property type="evidence" value="ECO:0007669"/>
    <property type="project" value="UniProtKB-KW"/>
</dbReference>
<evidence type="ECO:0000313" key="10">
    <source>
        <dbReference type="EMBL" id="RCK75285.1"/>
    </source>
</evidence>
<keyword evidence="2 10" id="KW-0489">Methyltransferase</keyword>
<evidence type="ECO:0000256" key="2">
    <source>
        <dbReference type="ARBA" id="ARBA00022603"/>
    </source>
</evidence>
<gene>
    <name evidence="10" type="ORF">OZSIB_4049</name>
</gene>
<dbReference type="SFLD" id="SFLDG01123">
    <property type="entry name" value="methyltransferase_(Class_B)"/>
    <property type="match status" value="1"/>
</dbReference>
<comment type="cofactor">
    <cofactor evidence="1">
        <name>[4Fe-4S] cluster</name>
        <dbReference type="ChEBI" id="CHEBI:49883"/>
    </cofactor>
</comment>
<dbReference type="SMART" id="SM00729">
    <property type="entry name" value="Elp3"/>
    <property type="match status" value="1"/>
</dbReference>
<keyword evidence="5" id="KW-0479">Metal-binding</keyword>
<dbReference type="SFLD" id="SFLDG01082">
    <property type="entry name" value="B12-binding_domain_containing"/>
    <property type="match status" value="1"/>
</dbReference>